<dbReference type="OrthoDB" id="6058203at2759"/>
<dbReference type="CDD" id="cd00054">
    <property type="entry name" value="EGF_CA"/>
    <property type="match status" value="1"/>
</dbReference>
<feature type="signal peptide" evidence="5">
    <location>
        <begin position="1"/>
        <end position="18"/>
    </location>
</feature>
<dbReference type="FunFam" id="2.170.300.10:FF:000003">
    <property type="entry name" value="tyrosine-protein kinase receptor Tie-1 isoform X1"/>
    <property type="match status" value="1"/>
</dbReference>
<evidence type="ECO:0000259" key="9">
    <source>
        <dbReference type="PROSITE" id="PS50853"/>
    </source>
</evidence>
<dbReference type="PROSITE" id="PS00022">
    <property type="entry name" value="EGF_1"/>
    <property type="match status" value="1"/>
</dbReference>
<dbReference type="GO" id="GO:0016301">
    <property type="term" value="F:kinase activity"/>
    <property type="evidence" value="ECO:0007669"/>
    <property type="project" value="UniProtKB-KW"/>
</dbReference>
<keyword evidence="4" id="KW-1133">Transmembrane helix</keyword>
<dbReference type="PANTHER" id="PTHR26391">
    <property type="entry name" value="INACTIVE TYROSINE-PROTEIN KINASE 7"/>
    <property type="match status" value="1"/>
</dbReference>
<dbReference type="InterPro" id="IPR000742">
    <property type="entry name" value="EGF"/>
</dbReference>
<dbReference type="InterPro" id="IPR013783">
    <property type="entry name" value="Ig-like_fold"/>
</dbReference>
<dbReference type="Gene3D" id="2.60.40.10">
    <property type="entry name" value="Immunoglobulins"/>
    <property type="match status" value="3"/>
</dbReference>
<feature type="region of interest" description="Disordered" evidence="3">
    <location>
        <begin position="61"/>
        <end position="82"/>
    </location>
</feature>
<dbReference type="Gene3D" id="3.90.190.10">
    <property type="entry name" value="Protein tyrosine phosphatase superfamily"/>
    <property type="match status" value="1"/>
</dbReference>
<proteinExistence type="predicted"/>
<evidence type="ECO:0000256" key="3">
    <source>
        <dbReference type="SAM" id="MobiDB-lite"/>
    </source>
</evidence>
<dbReference type="Pfam" id="PF00102">
    <property type="entry name" value="Y_phosphatase"/>
    <property type="match status" value="1"/>
</dbReference>
<keyword evidence="11" id="KW-1185">Reference proteome</keyword>
<evidence type="ECO:0000313" key="10">
    <source>
        <dbReference type="EMBL" id="KAJ8035144.1"/>
    </source>
</evidence>
<protein>
    <submittedName>
        <fullName evidence="10">Tyrosine-protein kinase receptor Tie-1</fullName>
    </submittedName>
</protein>
<dbReference type="InterPro" id="IPR002049">
    <property type="entry name" value="LE_dom"/>
</dbReference>
<reference evidence="10" key="1">
    <citation type="submission" date="2021-10" db="EMBL/GenBank/DDBJ databases">
        <title>Tropical sea cucumber genome reveals ecological adaptation and Cuvierian tubules defense mechanism.</title>
        <authorList>
            <person name="Chen T."/>
        </authorList>
    </citation>
    <scope>NUCLEOTIDE SEQUENCE</scope>
    <source>
        <strain evidence="10">Nanhai2018</strain>
        <tissue evidence="10">Muscle</tissue>
    </source>
</reference>
<dbReference type="PROSITE" id="PS50055">
    <property type="entry name" value="TYR_PHOSPHATASE_PTP"/>
    <property type="match status" value="1"/>
</dbReference>
<dbReference type="AlphaFoldDB" id="A0A9Q1H6N1"/>
<feature type="domain" description="Ig-like" evidence="8">
    <location>
        <begin position="72"/>
        <end position="209"/>
    </location>
</feature>
<dbReference type="GO" id="GO:0004725">
    <property type="term" value="F:protein tyrosine phosphatase activity"/>
    <property type="evidence" value="ECO:0007669"/>
    <property type="project" value="InterPro"/>
</dbReference>
<dbReference type="PROSITE" id="PS50026">
    <property type="entry name" value="EGF_3"/>
    <property type="match status" value="1"/>
</dbReference>
<dbReference type="Proteomes" id="UP001152320">
    <property type="component" value="Chromosome 10"/>
</dbReference>
<dbReference type="EMBL" id="JAIZAY010000010">
    <property type="protein sequence ID" value="KAJ8035144.1"/>
    <property type="molecule type" value="Genomic_DNA"/>
</dbReference>
<dbReference type="InterPro" id="IPR036116">
    <property type="entry name" value="FN3_sf"/>
</dbReference>
<dbReference type="PROSITE" id="PS50835">
    <property type="entry name" value="IG_LIKE"/>
    <property type="match status" value="1"/>
</dbReference>
<organism evidence="10 11">
    <name type="scientific">Holothuria leucospilota</name>
    <name type="common">Black long sea cucumber</name>
    <name type="synonym">Mertensiothuria leucospilota</name>
    <dbReference type="NCBI Taxonomy" id="206669"/>
    <lineage>
        <taxon>Eukaryota</taxon>
        <taxon>Metazoa</taxon>
        <taxon>Echinodermata</taxon>
        <taxon>Eleutherozoa</taxon>
        <taxon>Echinozoa</taxon>
        <taxon>Holothuroidea</taxon>
        <taxon>Aspidochirotacea</taxon>
        <taxon>Aspidochirotida</taxon>
        <taxon>Holothuriidae</taxon>
        <taxon>Holothuria</taxon>
    </lineage>
</organism>
<comment type="caution">
    <text evidence="2">Lacks conserved residue(s) required for the propagation of feature annotation.</text>
</comment>
<keyword evidence="5" id="KW-0732">Signal</keyword>
<evidence type="ECO:0000256" key="5">
    <source>
        <dbReference type="SAM" id="SignalP"/>
    </source>
</evidence>
<accession>A0A9Q1H6N1</accession>
<comment type="caution">
    <text evidence="10">The sequence shown here is derived from an EMBL/GenBank/DDBJ whole genome shotgun (WGS) entry which is preliminary data.</text>
</comment>
<keyword evidence="1" id="KW-0378">Hydrolase</keyword>
<feature type="region of interest" description="Disordered" evidence="3">
    <location>
        <begin position="749"/>
        <end position="778"/>
    </location>
</feature>
<dbReference type="GO" id="GO:0030154">
    <property type="term" value="P:cell differentiation"/>
    <property type="evidence" value="ECO:0007669"/>
    <property type="project" value="UniProtKB-ARBA"/>
</dbReference>
<feature type="disulfide bond" evidence="2">
    <location>
        <begin position="248"/>
        <end position="257"/>
    </location>
</feature>
<dbReference type="SUPFAM" id="SSF48726">
    <property type="entry name" value="Immunoglobulin"/>
    <property type="match status" value="1"/>
</dbReference>
<feature type="domain" description="Tyrosine-protein phosphatase" evidence="7">
    <location>
        <begin position="811"/>
        <end position="887"/>
    </location>
</feature>
<evidence type="ECO:0000256" key="2">
    <source>
        <dbReference type="PROSITE-ProRule" id="PRU00076"/>
    </source>
</evidence>
<gene>
    <name evidence="10" type="ORF">HOLleu_22276</name>
</gene>
<feature type="domain" description="Fibronectin type-III" evidence="9">
    <location>
        <begin position="607"/>
        <end position="703"/>
    </location>
</feature>
<feature type="domain" description="EGF-like" evidence="6">
    <location>
        <begin position="227"/>
        <end position="258"/>
    </location>
</feature>
<evidence type="ECO:0000259" key="7">
    <source>
        <dbReference type="PROSITE" id="PS50055"/>
    </source>
</evidence>
<keyword evidence="10" id="KW-0675">Receptor</keyword>
<dbReference type="InterPro" id="IPR000242">
    <property type="entry name" value="PTP_cat"/>
</dbReference>
<keyword evidence="10" id="KW-0418">Kinase</keyword>
<keyword evidence="4" id="KW-0472">Membrane</keyword>
<evidence type="ECO:0000259" key="8">
    <source>
        <dbReference type="PROSITE" id="PS50835"/>
    </source>
</evidence>
<dbReference type="SUPFAM" id="SSF49265">
    <property type="entry name" value="Fibronectin type III"/>
    <property type="match status" value="1"/>
</dbReference>
<feature type="chain" id="PRO_5040438871" evidence="5">
    <location>
        <begin position="19"/>
        <end position="887"/>
    </location>
</feature>
<dbReference type="InterPro" id="IPR029021">
    <property type="entry name" value="Prot-tyrosine_phosphatase-like"/>
</dbReference>
<keyword evidence="10" id="KW-0808">Transferase</keyword>
<keyword evidence="2" id="KW-1015">Disulfide bond</keyword>
<dbReference type="PROSITE" id="PS50853">
    <property type="entry name" value="FN3"/>
    <property type="match status" value="2"/>
</dbReference>
<dbReference type="PANTHER" id="PTHR26391:SF18">
    <property type="entry name" value="PROTEIN KINASE RECEPTOR TIE-1, PUTATIVE-RELATED"/>
    <property type="match status" value="1"/>
</dbReference>
<dbReference type="InterPro" id="IPR007110">
    <property type="entry name" value="Ig-like_dom"/>
</dbReference>
<dbReference type="CDD" id="cd00063">
    <property type="entry name" value="FN3"/>
    <property type="match status" value="2"/>
</dbReference>
<evidence type="ECO:0000313" key="11">
    <source>
        <dbReference type="Proteomes" id="UP001152320"/>
    </source>
</evidence>
<sequence>MHTVVVKILYLLVSCISAQEQVKMTLLSINHFESEATGEYQCHLGDTDKIGTTVTSFRAVDTKNKRSNNPEPPVPVYEGDDTYPHYKVTLDDDGNNEWFGVLGCKATSPGKKETRISTTRMRSDGDFVPANKLFTQTVNIGDEGVSITMRSPTGRNTNGIRWRKNGGDIMSSHSGSATFSFGRPIQLNDEGTYECHLQGQRNTAKQGLNLLLVRACAPNKWGPPTCIGVCDSCYNGGICDESNGECVCPPGFMGNNCLQACGGNRYGHSCEIRCSSRNEEGSCGTYLFCLVHPFGCRCNTGWEGLACDTACQNNTFGASCLQSCHCSSNECNRYTGRCTGSDTTCKPGWTGDNCQECAGNYFGTDCTQECRCSKENCNRESGLCKPGGCLPQWVDLYPPYSCQTGLENITYTKMNPEIPVPVTCSAVEGPQGDLSSLQLVLSKDSENLEDDNVTANDRSPDGTTGNFTAINVHQGDMMYCQLRNDAGKLAVLSVSVDFFVLPVLTSAPVSYFVGTSSVTISWSVWDEIRDGGDPPLVGYIPYFKFTGETDWMSSDIVSPSTHMYTFTSMDPDTIYSFSVSAAREGIGGEGPRSPEISVRTVCDVPSEPETVTAEISGENQENIEVSWQLPSDGISCSSGVIKFTVYYSRGANLKAVDVSDSSATSVILNDLTPGVSYTLSATLSTSGGESKRSNEIIHFVPVGGGASPVVIGVSTTLSVLPILLIILAAVLIVQRRGRKNPLYTDLHELSGSTNNTNEENIHGPENFSKNDKQREEDDYDEAVYTNLEKPVSIVIADFEKYMTENGRRAKLEQQFQLLKGNGQFASHVGNKEQNKTKNRFKNMIAYDHSRVVLEMIDGDPHSDYYNANYIKNVQSEVTFIAAQVAHF</sequence>
<evidence type="ECO:0000256" key="4">
    <source>
        <dbReference type="SAM" id="Phobius"/>
    </source>
</evidence>
<name>A0A9Q1H6N1_HOLLE</name>
<dbReference type="InterPro" id="IPR003961">
    <property type="entry name" value="FN3_dom"/>
</dbReference>
<dbReference type="Gene3D" id="2.170.300.10">
    <property type="entry name" value="Tie2 ligand-binding domain superfamily"/>
    <property type="match status" value="1"/>
</dbReference>
<evidence type="ECO:0000256" key="1">
    <source>
        <dbReference type="ARBA" id="ARBA00022912"/>
    </source>
</evidence>
<dbReference type="Pfam" id="PF00041">
    <property type="entry name" value="fn3"/>
    <property type="match status" value="1"/>
</dbReference>
<keyword evidence="4" id="KW-0812">Transmembrane</keyword>
<dbReference type="InterPro" id="IPR036179">
    <property type="entry name" value="Ig-like_dom_sf"/>
</dbReference>
<feature type="transmembrane region" description="Helical" evidence="4">
    <location>
        <begin position="709"/>
        <end position="733"/>
    </location>
</feature>
<feature type="domain" description="Fibronectin type-III" evidence="9">
    <location>
        <begin position="504"/>
        <end position="603"/>
    </location>
</feature>
<dbReference type="CDD" id="cd00055">
    <property type="entry name" value="EGF_Lam"/>
    <property type="match status" value="1"/>
</dbReference>
<keyword evidence="1" id="KW-0904">Protein phosphatase</keyword>
<evidence type="ECO:0000259" key="6">
    <source>
        <dbReference type="PROSITE" id="PS50026"/>
    </source>
</evidence>
<dbReference type="SMART" id="SM00060">
    <property type="entry name" value="FN3"/>
    <property type="match status" value="2"/>
</dbReference>
<dbReference type="SUPFAM" id="SSF52799">
    <property type="entry name" value="(Phosphotyrosine protein) phosphatases II"/>
    <property type="match status" value="1"/>
</dbReference>
<keyword evidence="2" id="KW-0245">EGF-like domain</keyword>